<gene>
    <name evidence="2" type="ORF">D3Y57_00055</name>
</gene>
<protein>
    <submittedName>
        <fullName evidence="2">Uncharacterized protein</fullName>
    </submittedName>
</protein>
<name>A0A494TFE2_SPHPE</name>
<keyword evidence="3" id="KW-1185">Reference proteome</keyword>
<organism evidence="2 3">
    <name type="scientific">Sphingomonas paeninsulae</name>
    <dbReference type="NCBI Taxonomy" id="2319844"/>
    <lineage>
        <taxon>Bacteria</taxon>
        <taxon>Pseudomonadati</taxon>
        <taxon>Pseudomonadota</taxon>
        <taxon>Alphaproteobacteria</taxon>
        <taxon>Sphingomonadales</taxon>
        <taxon>Sphingomonadaceae</taxon>
        <taxon>Sphingomonas</taxon>
    </lineage>
</organism>
<sequence>MFRPVGSDSFGAPHAGPEPFDQQPLEVAATVAACRIAYEITGAPRYRTDADRAWRWLLGENDLGLALLDPKTGRCCDGLHPDRVNANCGAESVVSALLAAADMNAMELTSRLATADLNLLAPHWQTALSIDGSPETRVEKAPHA</sequence>
<dbReference type="KEGG" id="spha:D3Y57_00055"/>
<reference evidence="2 3" key="1">
    <citation type="submission" date="2018-09" db="EMBL/GenBank/DDBJ databases">
        <title>Sphingomonas peninsula sp. nov., isolated from fildes peninsula, Antarctic soil.</title>
        <authorList>
            <person name="Yingchao G."/>
        </authorList>
    </citation>
    <scope>NUCLEOTIDE SEQUENCE [LARGE SCALE GENOMIC DNA]</scope>
    <source>
        <strain evidence="2 3">YZ-8</strain>
        <plasmid evidence="2 3">unnamed2</plasmid>
    </source>
</reference>
<evidence type="ECO:0000313" key="3">
    <source>
        <dbReference type="Proteomes" id="UP000276254"/>
    </source>
</evidence>
<dbReference type="EMBL" id="CP032827">
    <property type="protein sequence ID" value="AYJ84561.1"/>
    <property type="molecule type" value="Genomic_DNA"/>
</dbReference>
<geneLocation type="plasmid" evidence="2">
    <name>unnamed2</name>
</geneLocation>
<dbReference type="RefSeq" id="WP_121150238.1">
    <property type="nucleotide sequence ID" value="NZ_CP032827.1"/>
</dbReference>
<dbReference type="GO" id="GO:0005975">
    <property type="term" value="P:carbohydrate metabolic process"/>
    <property type="evidence" value="ECO:0007669"/>
    <property type="project" value="InterPro"/>
</dbReference>
<evidence type="ECO:0000313" key="2">
    <source>
        <dbReference type="EMBL" id="AYJ84561.1"/>
    </source>
</evidence>
<dbReference type="GeneID" id="39491218"/>
<dbReference type="SUPFAM" id="SSF48208">
    <property type="entry name" value="Six-hairpin glycosidases"/>
    <property type="match status" value="1"/>
</dbReference>
<evidence type="ECO:0000256" key="1">
    <source>
        <dbReference type="SAM" id="MobiDB-lite"/>
    </source>
</evidence>
<proteinExistence type="predicted"/>
<keyword evidence="2" id="KW-0614">Plasmid</keyword>
<accession>A0A494TFE2</accession>
<feature type="region of interest" description="Disordered" evidence="1">
    <location>
        <begin position="1"/>
        <end position="21"/>
    </location>
</feature>
<dbReference type="AlphaFoldDB" id="A0A494TFE2"/>
<dbReference type="OrthoDB" id="7540161at2"/>
<dbReference type="Proteomes" id="UP000276254">
    <property type="component" value="Plasmid unnamed2"/>
</dbReference>
<dbReference type="InterPro" id="IPR008928">
    <property type="entry name" value="6-hairpin_glycosidase_sf"/>
</dbReference>